<evidence type="ECO:0000313" key="2">
    <source>
        <dbReference type="EMBL" id="SEJ97939.1"/>
    </source>
</evidence>
<sequence>MCLVTTITRAGLGVAMLATSALALQAEELRANFELFIVESDEAGLEQLVERESVKPGETIHFAIQHENLSDDAMADLVIVGPVPEGVTLKLGTEQSSHDATFEIQAEMDPELPGLEWSTLPALRKIIEDDGTVRMEPVPEDIVEAVRWTLGTSLAAGDEALNSYRVVVN</sequence>
<dbReference type="Proteomes" id="UP000182932">
    <property type="component" value="Unassembled WGS sequence"/>
</dbReference>
<feature type="signal peptide" evidence="1">
    <location>
        <begin position="1"/>
        <end position="26"/>
    </location>
</feature>
<dbReference type="EMBL" id="FNYY01000016">
    <property type="protein sequence ID" value="SEJ97939.1"/>
    <property type="molecule type" value="Genomic_DNA"/>
</dbReference>
<feature type="chain" id="PRO_5037790571" evidence="1">
    <location>
        <begin position="27"/>
        <end position="169"/>
    </location>
</feature>
<comment type="caution">
    <text evidence="2">The sequence shown here is derived from an EMBL/GenBank/DDBJ whole genome shotgun (WGS) entry which is preliminary data.</text>
</comment>
<organism evidence="2 3">
    <name type="scientific">Marinovum algicola</name>
    <dbReference type="NCBI Taxonomy" id="42444"/>
    <lineage>
        <taxon>Bacteria</taxon>
        <taxon>Pseudomonadati</taxon>
        <taxon>Pseudomonadota</taxon>
        <taxon>Alphaproteobacteria</taxon>
        <taxon>Rhodobacterales</taxon>
        <taxon>Roseobacteraceae</taxon>
        <taxon>Marinovum</taxon>
    </lineage>
</organism>
<evidence type="ECO:0000313" key="3">
    <source>
        <dbReference type="Proteomes" id="UP000182932"/>
    </source>
</evidence>
<proteinExistence type="predicted"/>
<evidence type="ECO:0000256" key="1">
    <source>
        <dbReference type="SAM" id="SignalP"/>
    </source>
</evidence>
<dbReference type="AlphaFoldDB" id="A0A975WD35"/>
<name>A0A975WD35_9RHOB</name>
<reference evidence="2 3" key="1">
    <citation type="submission" date="2016-10" db="EMBL/GenBank/DDBJ databases">
        <authorList>
            <person name="Varghese N."/>
            <person name="Submissions S."/>
        </authorList>
    </citation>
    <scope>NUCLEOTIDE SEQUENCE [LARGE SCALE GENOMIC DNA]</scope>
    <source>
        <strain evidence="2 3">FF3</strain>
    </source>
</reference>
<keyword evidence="3" id="KW-1185">Reference proteome</keyword>
<dbReference type="RefSeq" id="WP_074837971.1">
    <property type="nucleotide sequence ID" value="NZ_CATLQZ010000017.1"/>
</dbReference>
<accession>A0A975WD35</accession>
<protein>
    <submittedName>
        <fullName evidence="2">Conserved repeat domain-containing protein</fullName>
    </submittedName>
</protein>
<gene>
    <name evidence="2" type="ORF">SAMN04487940_11632</name>
</gene>
<dbReference type="GeneID" id="80819960"/>
<keyword evidence="1" id="KW-0732">Signal</keyword>